<dbReference type="Proteomes" id="UP000740926">
    <property type="component" value="Unassembled WGS sequence"/>
</dbReference>
<gene>
    <name evidence="2" type="ORF">G6F50_017884</name>
</gene>
<feature type="compositionally biased region" description="Basic residues" evidence="1">
    <location>
        <begin position="17"/>
        <end position="27"/>
    </location>
</feature>
<dbReference type="AlphaFoldDB" id="A0A9P7BZP3"/>
<keyword evidence="3" id="KW-1185">Reference proteome</keyword>
<protein>
    <submittedName>
        <fullName evidence="2">Uncharacterized protein</fullName>
    </submittedName>
</protein>
<evidence type="ECO:0000256" key="1">
    <source>
        <dbReference type="SAM" id="MobiDB-lite"/>
    </source>
</evidence>
<dbReference type="EMBL" id="JAANIU010014604">
    <property type="protein sequence ID" value="KAG1529607.1"/>
    <property type="molecule type" value="Genomic_DNA"/>
</dbReference>
<reference evidence="2 3" key="1">
    <citation type="journal article" date="2020" name="Microb. Genom.">
        <title>Genetic diversity of clinical and environmental Mucorales isolates obtained from an investigation of mucormycosis cases among solid organ transplant recipients.</title>
        <authorList>
            <person name="Nguyen M.H."/>
            <person name="Kaul D."/>
            <person name="Muto C."/>
            <person name="Cheng S.J."/>
            <person name="Richter R.A."/>
            <person name="Bruno V.M."/>
            <person name="Liu G."/>
            <person name="Beyhan S."/>
            <person name="Sundermann A.J."/>
            <person name="Mounaud S."/>
            <person name="Pasculle A.W."/>
            <person name="Nierman W.C."/>
            <person name="Driscoll E."/>
            <person name="Cumbie R."/>
            <person name="Clancy C.J."/>
            <person name="Dupont C.L."/>
        </authorList>
    </citation>
    <scope>NUCLEOTIDE SEQUENCE [LARGE SCALE GENOMIC DNA]</scope>
    <source>
        <strain evidence="2 3">GL24</strain>
    </source>
</reference>
<feature type="compositionally biased region" description="Basic and acidic residues" evidence="1">
    <location>
        <begin position="1"/>
        <end position="16"/>
    </location>
</feature>
<evidence type="ECO:0000313" key="3">
    <source>
        <dbReference type="Proteomes" id="UP000740926"/>
    </source>
</evidence>
<proteinExistence type="predicted"/>
<sequence length="92" mass="10064">MDDLADLHADGVDRQRGRAHQTAHQHAVHGPERQRAQAVQPGPARKLECVHHRGAVAHWAHQHPSVGTREHAHLHGAGDQQPEGLRHARPGG</sequence>
<evidence type="ECO:0000313" key="2">
    <source>
        <dbReference type="EMBL" id="KAG1529607.1"/>
    </source>
</evidence>
<accession>A0A9P7BZP3</accession>
<feature type="region of interest" description="Disordered" evidence="1">
    <location>
        <begin position="1"/>
        <end position="35"/>
    </location>
</feature>
<organism evidence="2 3">
    <name type="scientific">Rhizopus delemar</name>
    <dbReference type="NCBI Taxonomy" id="936053"/>
    <lineage>
        <taxon>Eukaryota</taxon>
        <taxon>Fungi</taxon>
        <taxon>Fungi incertae sedis</taxon>
        <taxon>Mucoromycota</taxon>
        <taxon>Mucoromycotina</taxon>
        <taxon>Mucoromycetes</taxon>
        <taxon>Mucorales</taxon>
        <taxon>Mucorineae</taxon>
        <taxon>Rhizopodaceae</taxon>
        <taxon>Rhizopus</taxon>
    </lineage>
</organism>
<comment type="caution">
    <text evidence="2">The sequence shown here is derived from an EMBL/GenBank/DDBJ whole genome shotgun (WGS) entry which is preliminary data.</text>
</comment>
<feature type="region of interest" description="Disordered" evidence="1">
    <location>
        <begin position="64"/>
        <end position="92"/>
    </location>
</feature>
<name>A0A9P7BZP3_9FUNG</name>